<feature type="domain" description="Helicase ATP-binding" evidence="4">
    <location>
        <begin position="1"/>
        <end position="94"/>
    </location>
</feature>
<protein>
    <recommendedName>
        <fullName evidence="4">Helicase ATP-binding domain-containing protein</fullName>
    </recommendedName>
</protein>
<name>A0ABN9SMX3_9DINO</name>
<dbReference type="PANTHER" id="PTHR47447">
    <property type="entry name" value="OS03G0856100 PROTEIN"/>
    <property type="match status" value="1"/>
</dbReference>
<evidence type="ECO:0000259" key="4">
    <source>
        <dbReference type="PROSITE" id="PS51192"/>
    </source>
</evidence>
<dbReference type="InterPro" id="IPR011990">
    <property type="entry name" value="TPR-like_helical_dom_sf"/>
</dbReference>
<evidence type="ECO:0000256" key="3">
    <source>
        <dbReference type="SAM" id="MobiDB-lite"/>
    </source>
</evidence>
<evidence type="ECO:0000256" key="1">
    <source>
        <dbReference type="ARBA" id="ARBA00022737"/>
    </source>
</evidence>
<comment type="caution">
    <text evidence="5">The sequence shown here is derived from an EMBL/GenBank/DDBJ whole genome shotgun (WGS) entry which is preliminary data.</text>
</comment>
<reference evidence="5" key="1">
    <citation type="submission" date="2023-10" db="EMBL/GenBank/DDBJ databases">
        <authorList>
            <person name="Chen Y."/>
            <person name="Shah S."/>
            <person name="Dougan E. K."/>
            <person name="Thang M."/>
            <person name="Chan C."/>
        </authorList>
    </citation>
    <scope>NUCLEOTIDE SEQUENCE [LARGE SCALE GENOMIC DNA]</scope>
</reference>
<dbReference type="SUPFAM" id="SSF52540">
    <property type="entry name" value="P-loop containing nucleoside triphosphate hydrolases"/>
    <property type="match status" value="1"/>
</dbReference>
<dbReference type="InterPro" id="IPR014001">
    <property type="entry name" value="Helicase_ATP-bd"/>
</dbReference>
<proteinExistence type="predicted"/>
<dbReference type="PROSITE" id="PS51192">
    <property type="entry name" value="HELICASE_ATP_BIND_1"/>
    <property type="match status" value="1"/>
</dbReference>
<dbReference type="Gene3D" id="1.25.40.10">
    <property type="entry name" value="Tetratricopeptide repeat domain"/>
    <property type="match status" value="1"/>
</dbReference>
<dbReference type="InterPro" id="IPR002885">
    <property type="entry name" value="PPR_rpt"/>
</dbReference>
<dbReference type="Pfam" id="PF13041">
    <property type="entry name" value="PPR_2"/>
    <property type="match status" value="1"/>
</dbReference>
<dbReference type="NCBIfam" id="TIGR00756">
    <property type="entry name" value="PPR"/>
    <property type="match status" value="1"/>
</dbReference>
<dbReference type="Gene3D" id="3.40.50.300">
    <property type="entry name" value="P-loop containing nucleotide triphosphate hydrolases"/>
    <property type="match status" value="1"/>
</dbReference>
<dbReference type="EMBL" id="CAUYUJ010012052">
    <property type="protein sequence ID" value="CAK0833160.1"/>
    <property type="molecule type" value="Genomic_DNA"/>
</dbReference>
<dbReference type="Pfam" id="PF13812">
    <property type="entry name" value="PPR_3"/>
    <property type="match status" value="1"/>
</dbReference>
<organism evidence="5 6">
    <name type="scientific">Prorocentrum cordatum</name>
    <dbReference type="NCBI Taxonomy" id="2364126"/>
    <lineage>
        <taxon>Eukaryota</taxon>
        <taxon>Sar</taxon>
        <taxon>Alveolata</taxon>
        <taxon>Dinophyceae</taxon>
        <taxon>Prorocentrales</taxon>
        <taxon>Prorocentraceae</taxon>
        <taxon>Prorocentrum</taxon>
    </lineage>
</organism>
<evidence type="ECO:0000313" key="5">
    <source>
        <dbReference type="EMBL" id="CAK0833160.1"/>
    </source>
</evidence>
<dbReference type="PANTHER" id="PTHR47447:SF17">
    <property type="entry name" value="OS12G0638900 PROTEIN"/>
    <property type="match status" value="1"/>
</dbReference>
<feature type="non-terminal residue" evidence="5">
    <location>
        <position position="1"/>
    </location>
</feature>
<sequence length="323" mass="34236">FLLPALDLARRWLKRWGPQGGGGPGGPLALVVAPTRELAAQIHREAGRFAEAVGCRAGCVHGGAAWEPQAAVLEAGVEVLVATPGRLCFLMGRGGEAAAALVRSLAACGARKQLAEAREAFEGFLRGGGSPTRRVYSALMNAHVTCGDLPGASQIALRMRDSGLALGVVEFTTLLKGELASGDLDAAKRVLGEMLAERPPVLPDLRTANTFLRGCLKLGDLPEADALFARLPGWGVVPDATTYKVMMQAYGQGLRLKDMLRLLRELDGEGAAALTLSTTRRDSTFALPRWHVCWGSGRPARGRSSAQRRSWYKGSGQMPSLTG</sequence>
<evidence type="ECO:0000256" key="2">
    <source>
        <dbReference type="PROSITE-ProRule" id="PRU00708"/>
    </source>
</evidence>
<gene>
    <name evidence="5" type="ORF">PCOR1329_LOCUS30943</name>
</gene>
<dbReference type="Proteomes" id="UP001189429">
    <property type="component" value="Unassembled WGS sequence"/>
</dbReference>
<feature type="region of interest" description="Disordered" evidence="3">
    <location>
        <begin position="297"/>
        <end position="323"/>
    </location>
</feature>
<keyword evidence="1" id="KW-0677">Repeat</keyword>
<keyword evidence="6" id="KW-1185">Reference proteome</keyword>
<evidence type="ECO:0000313" key="6">
    <source>
        <dbReference type="Proteomes" id="UP001189429"/>
    </source>
</evidence>
<dbReference type="PROSITE" id="PS51375">
    <property type="entry name" value="PPR"/>
    <property type="match status" value="1"/>
</dbReference>
<dbReference type="InterPro" id="IPR027417">
    <property type="entry name" value="P-loop_NTPase"/>
</dbReference>
<dbReference type="InterPro" id="IPR011545">
    <property type="entry name" value="DEAD/DEAH_box_helicase_dom"/>
</dbReference>
<dbReference type="Pfam" id="PF00270">
    <property type="entry name" value="DEAD"/>
    <property type="match status" value="1"/>
</dbReference>
<accession>A0ABN9SMX3</accession>
<feature type="repeat" description="PPR" evidence="2">
    <location>
        <begin position="204"/>
        <end position="238"/>
    </location>
</feature>